<evidence type="ECO:0000256" key="1">
    <source>
        <dbReference type="SAM" id="MobiDB-lite"/>
    </source>
</evidence>
<dbReference type="EMBL" id="JAKOGI010000111">
    <property type="protein sequence ID" value="KAJ8443825.1"/>
    <property type="molecule type" value="Genomic_DNA"/>
</dbReference>
<feature type="compositionally biased region" description="Polar residues" evidence="1">
    <location>
        <begin position="160"/>
        <end position="170"/>
    </location>
</feature>
<dbReference type="PANTHER" id="PTHR13621:SF2">
    <property type="entry name" value="PROLINE-RICH PROTEIN PRCC"/>
    <property type="match status" value="1"/>
</dbReference>
<feature type="compositionally biased region" description="Low complexity" evidence="1">
    <location>
        <begin position="18"/>
        <end position="69"/>
    </location>
</feature>
<accession>A0A9Q1KHU7</accession>
<dbReference type="GO" id="GO:0005634">
    <property type="term" value="C:nucleus"/>
    <property type="evidence" value="ECO:0007669"/>
    <property type="project" value="TreeGrafter"/>
</dbReference>
<evidence type="ECO:0000313" key="3">
    <source>
        <dbReference type="Proteomes" id="UP001153076"/>
    </source>
</evidence>
<feature type="compositionally biased region" description="Low complexity" evidence="1">
    <location>
        <begin position="178"/>
        <end position="196"/>
    </location>
</feature>
<feature type="region of interest" description="Disordered" evidence="1">
    <location>
        <begin position="335"/>
        <end position="386"/>
    </location>
</feature>
<comment type="caution">
    <text evidence="2">The sequence shown here is derived from an EMBL/GenBank/DDBJ whole genome shotgun (WGS) entry which is preliminary data.</text>
</comment>
<feature type="compositionally biased region" description="Acidic residues" evidence="1">
    <location>
        <begin position="135"/>
        <end position="150"/>
    </location>
</feature>
<dbReference type="AlphaFoldDB" id="A0A9Q1KHU7"/>
<feature type="compositionally biased region" description="Polar residues" evidence="1">
    <location>
        <begin position="90"/>
        <end position="99"/>
    </location>
</feature>
<dbReference type="Proteomes" id="UP001153076">
    <property type="component" value="Unassembled WGS sequence"/>
</dbReference>
<organism evidence="2 3">
    <name type="scientific">Carnegiea gigantea</name>
    <dbReference type="NCBI Taxonomy" id="171969"/>
    <lineage>
        <taxon>Eukaryota</taxon>
        <taxon>Viridiplantae</taxon>
        <taxon>Streptophyta</taxon>
        <taxon>Embryophyta</taxon>
        <taxon>Tracheophyta</taxon>
        <taxon>Spermatophyta</taxon>
        <taxon>Magnoliopsida</taxon>
        <taxon>eudicotyledons</taxon>
        <taxon>Gunneridae</taxon>
        <taxon>Pentapetalae</taxon>
        <taxon>Caryophyllales</taxon>
        <taxon>Cactineae</taxon>
        <taxon>Cactaceae</taxon>
        <taxon>Cactoideae</taxon>
        <taxon>Echinocereeae</taxon>
        <taxon>Carnegiea</taxon>
    </lineage>
</organism>
<proteinExistence type="predicted"/>
<sequence>MDSLLATYASSDEEDDQQQQPQPQLQRPSPPTSSRASSLFSSLPKPQSSSFSSSSVFSSLPPPKSSSSKTQLSISTPKPKKHPQREEDSNPPSKSSALFSSLPALKSQTTTDFNIPPPNPKRVVQFRPPVPQLSEYDEDDEQDEEEDEEEREKKKRRQLVQDNSVKSFLSSMPVPKNSTASTLGAGSAPSSGSGRRSIIETETSEPAPSGADANGVNSELGFDSSAGNSQGNWDYGSYAYDHEVAIAGDQSYAGYGGYSAYGSSGGHDSYGNYAHYESGWYDASSGAVVPDGSGALAPATSGAVEGLVSVDGKRRKGQVPVEIVEVKQDELIKNRPREDQSKLTGIAFGPSYQNQLKNPQAKKTEQQNREHGTRNALERHQRKHKL</sequence>
<dbReference type="PANTHER" id="PTHR13621">
    <property type="entry name" value="PROLINE-RICH PROTEIN PRCC"/>
    <property type="match status" value="1"/>
</dbReference>
<dbReference type="InterPro" id="IPR018800">
    <property type="entry name" value="PRCC"/>
</dbReference>
<evidence type="ECO:0000313" key="2">
    <source>
        <dbReference type="EMBL" id="KAJ8443825.1"/>
    </source>
</evidence>
<protein>
    <submittedName>
        <fullName evidence="2">Uncharacterized protein</fullName>
    </submittedName>
</protein>
<name>A0A9Q1KHU7_9CARY</name>
<keyword evidence="3" id="KW-1185">Reference proteome</keyword>
<feature type="compositionally biased region" description="Basic and acidic residues" evidence="1">
    <location>
        <begin position="362"/>
        <end position="379"/>
    </location>
</feature>
<gene>
    <name evidence="2" type="ORF">Cgig2_010289</name>
</gene>
<feature type="region of interest" description="Disordered" evidence="1">
    <location>
        <begin position="1"/>
        <end position="234"/>
    </location>
</feature>
<dbReference type="OrthoDB" id="206969at2759"/>
<reference evidence="2" key="1">
    <citation type="submission" date="2022-04" db="EMBL/GenBank/DDBJ databases">
        <title>Carnegiea gigantea Genome sequencing and assembly v2.</title>
        <authorList>
            <person name="Copetti D."/>
            <person name="Sanderson M.J."/>
            <person name="Burquez A."/>
            <person name="Wojciechowski M.F."/>
        </authorList>
    </citation>
    <scope>NUCLEOTIDE SEQUENCE</scope>
    <source>
        <strain evidence="2">SGP5-SGP5p</strain>
        <tissue evidence="2">Aerial part</tissue>
    </source>
</reference>